<evidence type="ECO:0000256" key="1">
    <source>
        <dbReference type="SAM" id="Coils"/>
    </source>
</evidence>
<feature type="domain" description="DUF4476" evidence="4">
    <location>
        <begin position="148"/>
        <end position="237"/>
    </location>
</feature>
<dbReference type="EnsemblBacteria" id="ABF89441">
    <property type="protein sequence ID" value="ABF89441"/>
    <property type="gene ID" value="MXAN_5530"/>
</dbReference>
<organism evidence="5 6">
    <name type="scientific">Myxococcus xanthus (strain DK1622)</name>
    <dbReference type="NCBI Taxonomy" id="246197"/>
    <lineage>
        <taxon>Bacteria</taxon>
        <taxon>Pseudomonadati</taxon>
        <taxon>Myxococcota</taxon>
        <taxon>Myxococcia</taxon>
        <taxon>Myxococcales</taxon>
        <taxon>Cystobacterineae</taxon>
        <taxon>Myxococcaceae</taxon>
        <taxon>Myxococcus</taxon>
    </lineage>
</organism>
<evidence type="ECO:0000256" key="2">
    <source>
        <dbReference type="SAM" id="MobiDB-lite"/>
    </source>
</evidence>
<dbReference type="InterPro" id="IPR028011">
    <property type="entry name" value="DUF4476"/>
</dbReference>
<accession>Q1D100</accession>
<feature type="chain" id="PRO_5004188001" description="DUF4476 domain-containing protein" evidence="3">
    <location>
        <begin position="40"/>
        <end position="240"/>
    </location>
</feature>
<sequence>MEPAPARQMLRAHERTLPMKALITSLALLFALPSLDAHAQAEMRRPPSPPPGQQMPQPHHPHQPNYPPQHSGSQVVVDRRELNERLDRLEKLLKEAEQRMNRQERNKFRNAKETLNSVQDLVNRAPLLATVLPPPAPMPPPQPVVRPISDSELRRIHSSISLQTFAEDKMRVLVSAAQHHYFLVSQVGQLLGNFQFTQDKLAVVRELKPYILDPQNSHTLYSHFSFSSDKKRLDDILSQR</sequence>
<protein>
    <recommendedName>
        <fullName evidence="4">DUF4476 domain-containing protein</fullName>
    </recommendedName>
</protein>
<dbReference type="KEGG" id="mxa:MXAN_5530"/>
<keyword evidence="3" id="KW-0732">Signal</keyword>
<evidence type="ECO:0000259" key="4">
    <source>
        <dbReference type="Pfam" id="PF14771"/>
    </source>
</evidence>
<dbReference type="EMBL" id="CP000113">
    <property type="protein sequence ID" value="ABF89441.1"/>
    <property type="molecule type" value="Genomic_DNA"/>
</dbReference>
<dbReference type="Proteomes" id="UP000002402">
    <property type="component" value="Chromosome"/>
</dbReference>
<name>Q1D100_MYXXD</name>
<evidence type="ECO:0000313" key="5">
    <source>
        <dbReference type="EMBL" id="ABF89441.1"/>
    </source>
</evidence>
<reference evidence="5 6" key="1">
    <citation type="journal article" date="2006" name="Proc. Natl. Acad. Sci. U.S.A.">
        <title>Evolution of sensory complexity recorded in a myxobacterial genome.</title>
        <authorList>
            <person name="Goldman B.S."/>
            <person name="Nierman W.C."/>
            <person name="Kaiser D."/>
            <person name="Slater S.C."/>
            <person name="Durkin A.S."/>
            <person name="Eisen J.A."/>
            <person name="Ronning C.M."/>
            <person name="Barbazuk W.B."/>
            <person name="Blanchard M."/>
            <person name="Field C."/>
            <person name="Halling C."/>
            <person name="Hinkle G."/>
            <person name="Iartchuk O."/>
            <person name="Kim H.S."/>
            <person name="Mackenzie C."/>
            <person name="Madupu R."/>
            <person name="Miller N."/>
            <person name="Shvartsbeyn A."/>
            <person name="Sullivan S.A."/>
            <person name="Vaudin M."/>
            <person name="Wiegand R."/>
            <person name="Kaplan H.B."/>
        </authorList>
    </citation>
    <scope>NUCLEOTIDE SEQUENCE [LARGE SCALE GENOMIC DNA]</scope>
    <source>
        <strain evidence="6">DK1622</strain>
    </source>
</reference>
<dbReference type="HOGENOM" id="CLU_1155446_0_0_7"/>
<dbReference type="AlphaFoldDB" id="Q1D100"/>
<gene>
    <name evidence="5" type="ordered locus">MXAN_5530</name>
</gene>
<keyword evidence="6" id="KW-1185">Reference proteome</keyword>
<feature type="signal peptide" evidence="3">
    <location>
        <begin position="1"/>
        <end position="39"/>
    </location>
</feature>
<evidence type="ECO:0000313" key="6">
    <source>
        <dbReference type="Proteomes" id="UP000002402"/>
    </source>
</evidence>
<dbReference type="Pfam" id="PF14771">
    <property type="entry name" value="DUF4476"/>
    <property type="match status" value="1"/>
</dbReference>
<dbReference type="STRING" id="246197.MXAN_5530"/>
<proteinExistence type="predicted"/>
<evidence type="ECO:0000256" key="3">
    <source>
        <dbReference type="SAM" id="SignalP"/>
    </source>
</evidence>
<dbReference type="OrthoDB" id="5523355at2"/>
<feature type="coiled-coil region" evidence="1">
    <location>
        <begin position="79"/>
        <end position="121"/>
    </location>
</feature>
<keyword evidence="1" id="KW-0175">Coiled coil</keyword>
<feature type="region of interest" description="Disordered" evidence="2">
    <location>
        <begin position="39"/>
        <end position="75"/>
    </location>
</feature>